<accession>A0A3M9N921</accession>
<dbReference type="InterPro" id="IPR045459">
    <property type="entry name" value="DUF5908"/>
</dbReference>
<dbReference type="EMBL" id="RJJR01000016">
    <property type="protein sequence ID" value="RNI33817.1"/>
    <property type="molecule type" value="Genomic_DNA"/>
</dbReference>
<reference evidence="2 3" key="1">
    <citation type="submission" date="2018-11" db="EMBL/GenBank/DDBJ databases">
        <title>Draft genome sequence of Ferruginibacter sp. BO-59.</title>
        <authorList>
            <person name="Im W.T."/>
        </authorList>
    </citation>
    <scope>NUCLEOTIDE SEQUENCE [LARGE SCALE GENOMIC DNA]</scope>
    <source>
        <strain evidence="2 3">BO-59</strain>
    </source>
</reference>
<gene>
    <name evidence="2" type="ORF">EFY79_17670</name>
</gene>
<dbReference type="Proteomes" id="UP000267223">
    <property type="component" value="Unassembled WGS sequence"/>
</dbReference>
<protein>
    <submittedName>
        <fullName evidence="2">Uncharacterized protein</fullName>
    </submittedName>
</protein>
<name>A0A3M9N921_9BACT</name>
<dbReference type="AlphaFoldDB" id="A0A3M9N921"/>
<dbReference type="Pfam" id="PF19265">
    <property type="entry name" value="DUF5908"/>
    <property type="match status" value="1"/>
</dbReference>
<evidence type="ECO:0000313" key="2">
    <source>
        <dbReference type="EMBL" id="RNI33817.1"/>
    </source>
</evidence>
<organism evidence="2 3">
    <name type="scientific">Hanamia caeni</name>
    <dbReference type="NCBI Taxonomy" id="2294116"/>
    <lineage>
        <taxon>Bacteria</taxon>
        <taxon>Pseudomonadati</taxon>
        <taxon>Bacteroidota</taxon>
        <taxon>Chitinophagia</taxon>
        <taxon>Chitinophagales</taxon>
        <taxon>Chitinophagaceae</taxon>
        <taxon>Hanamia</taxon>
    </lineage>
</organism>
<comment type="caution">
    <text evidence="2">The sequence shown here is derived from an EMBL/GenBank/DDBJ whole genome shotgun (WGS) entry which is preliminary data.</text>
</comment>
<sequence>MPIEIRELVIKATVTPGDGSQASGSSAGSSGDDNNVSRQEEIISACVEKIMAILKEKHER</sequence>
<keyword evidence="3" id="KW-1185">Reference proteome</keyword>
<proteinExistence type="predicted"/>
<feature type="compositionally biased region" description="Low complexity" evidence="1">
    <location>
        <begin position="17"/>
        <end position="33"/>
    </location>
</feature>
<evidence type="ECO:0000313" key="3">
    <source>
        <dbReference type="Proteomes" id="UP000267223"/>
    </source>
</evidence>
<feature type="region of interest" description="Disordered" evidence="1">
    <location>
        <begin position="11"/>
        <end position="37"/>
    </location>
</feature>
<dbReference type="RefSeq" id="WP_123122074.1">
    <property type="nucleotide sequence ID" value="NZ_RJJR01000016.1"/>
</dbReference>
<evidence type="ECO:0000256" key="1">
    <source>
        <dbReference type="SAM" id="MobiDB-lite"/>
    </source>
</evidence>